<name>A0A368NM99_9GAMM</name>
<keyword evidence="4" id="KW-1185">Reference proteome</keyword>
<evidence type="ECO:0000259" key="2">
    <source>
        <dbReference type="Pfam" id="PF01551"/>
    </source>
</evidence>
<feature type="coiled-coil region" evidence="1">
    <location>
        <begin position="166"/>
        <end position="219"/>
    </location>
</feature>
<sequence>MELKYSSSLKTQPAHWLSRLCFVLCLIFCFAIAHVGATEKSKKGDRLYQLQGQIKRTEQQLQEQKEKREALFSSLRDAEQEIAKVAKVLRMTRQELTRTRDDLADAQKQQAELKVLYGQQQSALQAQIVSAYMSGDHDYIKLLMNQQEPGKIERSLTYYQYMNQARMENLEALKKTRRQLARVERRLAEQASRLQSLERRQASEKAQMEERQLARERALGKLKGNLSGGRQQLVQLQENERTVRNMIERRRQREKLEMDGLKALKGKLSWPVNARISRNFGSQRTGNIVWKGVMLNAKEGTDVNTVHQGVVVYADWLKGFGLLMVVDHGDGYMSLYGHNQALLKRVGDRVESGEPIALVGKSGGRSSAGLYFEIRHQGQALDPSAWCHRS</sequence>
<dbReference type="SUPFAM" id="SSF51261">
    <property type="entry name" value="Duplicated hybrid motif"/>
    <property type="match status" value="1"/>
</dbReference>
<dbReference type="PANTHER" id="PTHR21666:SF270">
    <property type="entry name" value="MUREIN HYDROLASE ACTIVATOR ENVC"/>
    <property type="match status" value="1"/>
</dbReference>
<dbReference type="Gene3D" id="2.70.70.10">
    <property type="entry name" value="Glucose Permease (Domain IIA)"/>
    <property type="match status" value="1"/>
</dbReference>
<dbReference type="InterPro" id="IPR011055">
    <property type="entry name" value="Dup_hybrid_motif"/>
</dbReference>
<dbReference type="AlphaFoldDB" id="A0A368NM99"/>
<evidence type="ECO:0000256" key="1">
    <source>
        <dbReference type="SAM" id="Coils"/>
    </source>
</evidence>
<dbReference type="GO" id="GO:0004222">
    <property type="term" value="F:metalloendopeptidase activity"/>
    <property type="evidence" value="ECO:0007669"/>
    <property type="project" value="TreeGrafter"/>
</dbReference>
<dbReference type="PANTHER" id="PTHR21666">
    <property type="entry name" value="PEPTIDASE-RELATED"/>
    <property type="match status" value="1"/>
</dbReference>
<dbReference type="InterPro" id="IPR050570">
    <property type="entry name" value="Cell_wall_metabolism_enzyme"/>
</dbReference>
<feature type="domain" description="M23ase beta-sheet core" evidence="2">
    <location>
        <begin position="290"/>
        <end position="383"/>
    </location>
</feature>
<keyword evidence="1" id="KW-0175">Coiled coil</keyword>
<proteinExistence type="predicted"/>
<dbReference type="EMBL" id="QPID01000003">
    <property type="protein sequence ID" value="RCU50965.1"/>
    <property type="molecule type" value="Genomic_DNA"/>
</dbReference>
<evidence type="ECO:0000313" key="3">
    <source>
        <dbReference type="EMBL" id="RCU50965.1"/>
    </source>
</evidence>
<dbReference type="Pfam" id="PF01551">
    <property type="entry name" value="Peptidase_M23"/>
    <property type="match status" value="1"/>
</dbReference>
<protein>
    <recommendedName>
        <fullName evidence="2">M23ase beta-sheet core domain-containing protein</fullName>
    </recommendedName>
</protein>
<accession>A0A368NM99</accession>
<reference evidence="3 4" key="1">
    <citation type="submission" date="2018-07" db="EMBL/GenBank/DDBJ databases">
        <title>Corallincola holothuriorum sp. nov., a new facultative anaerobe isolated from sea cucumber Apostichopus japonicus.</title>
        <authorList>
            <person name="Xia H."/>
        </authorList>
    </citation>
    <scope>NUCLEOTIDE SEQUENCE [LARGE SCALE GENOMIC DNA]</scope>
    <source>
        <strain evidence="3 4">C4</strain>
    </source>
</reference>
<dbReference type="InterPro" id="IPR016047">
    <property type="entry name" value="M23ase_b-sheet_dom"/>
</dbReference>
<gene>
    <name evidence="3" type="ORF">DU002_06485</name>
</gene>
<comment type="caution">
    <text evidence="3">The sequence shown here is derived from an EMBL/GenBank/DDBJ whole genome shotgun (WGS) entry which is preliminary data.</text>
</comment>
<dbReference type="Proteomes" id="UP000252558">
    <property type="component" value="Unassembled WGS sequence"/>
</dbReference>
<dbReference type="FunFam" id="2.70.70.10:FF:000003">
    <property type="entry name" value="Murein hydrolase activator EnvC"/>
    <property type="match status" value="1"/>
</dbReference>
<organism evidence="3 4">
    <name type="scientific">Corallincola holothuriorum</name>
    <dbReference type="NCBI Taxonomy" id="2282215"/>
    <lineage>
        <taxon>Bacteria</taxon>
        <taxon>Pseudomonadati</taxon>
        <taxon>Pseudomonadota</taxon>
        <taxon>Gammaproteobacteria</taxon>
        <taxon>Alteromonadales</taxon>
        <taxon>Psychromonadaceae</taxon>
        <taxon>Corallincola</taxon>
    </lineage>
</organism>
<feature type="coiled-coil region" evidence="1">
    <location>
        <begin position="47"/>
        <end position="109"/>
    </location>
</feature>
<dbReference type="CDD" id="cd12797">
    <property type="entry name" value="M23_peptidase"/>
    <property type="match status" value="1"/>
</dbReference>
<evidence type="ECO:0000313" key="4">
    <source>
        <dbReference type="Proteomes" id="UP000252558"/>
    </source>
</evidence>
<dbReference type="Gene3D" id="6.10.250.3150">
    <property type="match status" value="1"/>
</dbReference>